<accession>A0A5N6KSR7</accession>
<proteinExistence type="predicted"/>
<keyword evidence="3" id="KW-1185">Reference proteome</keyword>
<evidence type="ECO:0000313" key="3">
    <source>
        <dbReference type="Proteomes" id="UP000327013"/>
    </source>
</evidence>
<comment type="caution">
    <text evidence="2">The sequence shown here is derived from an EMBL/GenBank/DDBJ whole genome shotgun (WGS) entry which is preliminary data.</text>
</comment>
<sequence length="89" mass="9264">MPCPDAEAEQEQATGAMCIQGVLASGLASRLRHTQRPRAPSLPPASVACRPSPLQRRAAAGQAADGVQHLREIAILFSPWAADAAAGYC</sequence>
<evidence type="ECO:0000313" key="2">
    <source>
        <dbReference type="EMBL" id="KAB8343028.1"/>
    </source>
</evidence>
<dbReference type="EMBL" id="VIBQ01000012">
    <property type="protein sequence ID" value="KAB8343028.1"/>
    <property type="molecule type" value="Genomic_DNA"/>
</dbReference>
<name>A0A5N6KSR7_9ROSI</name>
<gene>
    <name evidence="2" type="ORF">FH972_022622</name>
</gene>
<evidence type="ECO:0000256" key="1">
    <source>
        <dbReference type="SAM" id="MobiDB-lite"/>
    </source>
</evidence>
<protein>
    <submittedName>
        <fullName evidence="2">Uncharacterized protein</fullName>
    </submittedName>
</protein>
<reference evidence="2 3" key="1">
    <citation type="submission" date="2019-06" db="EMBL/GenBank/DDBJ databases">
        <title>A chromosomal-level reference genome of Carpinus fangiana (Coryloideae, Betulaceae).</title>
        <authorList>
            <person name="Yang X."/>
            <person name="Wang Z."/>
            <person name="Zhang L."/>
            <person name="Hao G."/>
            <person name="Liu J."/>
            <person name="Yang Y."/>
        </authorList>
    </citation>
    <scope>NUCLEOTIDE SEQUENCE [LARGE SCALE GENOMIC DNA]</scope>
    <source>
        <strain evidence="2">Cfa_2016G</strain>
        <tissue evidence="2">Leaf</tissue>
    </source>
</reference>
<organism evidence="2 3">
    <name type="scientific">Carpinus fangiana</name>
    <dbReference type="NCBI Taxonomy" id="176857"/>
    <lineage>
        <taxon>Eukaryota</taxon>
        <taxon>Viridiplantae</taxon>
        <taxon>Streptophyta</taxon>
        <taxon>Embryophyta</taxon>
        <taxon>Tracheophyta</taxon>
        <taxon>Spermatophyta</taxon>
        <taxon>Magnoliopsida</taxon>
        <taxon>eudicotyledons</taxon>
        <taxon>Gunneridae</taxon>
        <taxon>Pentapetalae</taxon>
        <taxon>rosids</taxon>
        <taxon>fabids</taxon>
        <taxon>Fagales</taxon>
        <taxon>Betulaceae</taxon>
        <taxon>Carpinus</taxon>
    </lineage>
</organism>
<dbReference type="AlphaFoldDB" id="A0A5N6KSR7"/>
<dbReference type="Proteomes" id="UP000327013">
    <property type="component" value="Unassembled WGS sequence"/>
</dbReference>
<feature type="region of interest" description="Disordered" evidence="1">
    <location>
        <begin position="30"/>
        <end position="54"/>
    </location>
</feature>